<feature type="domain" description="VWFA" evidence="9">
    <location>
        <begin position="285"/>
        <end position="332"/>
    </location>
</feature>
<keyword evidence="7" id="KW-0325">Glycoprotein</keyword>
<evidence type="ECO:0000256" key="3">
    <source>
        <dbReference type="ARBA" id="ARBA00022525"/>
    </source>
</evidence>
<dbReference type="Pfam" id="PF08487">
    <property type="entry name" value="VIT"/>
    <property type="match status" value="1"/>
</dbReference>
<keyword evidence="3" id="KW-0964">Secreted</keyword>
<evidence type="ECO:0000256" key="5">
    <source>
        <dbReference type="ARBA" id="ARBA00022729"/>
    </source>
</evidence>
<dbReference type="FunCoup" id="G3GR63">
    <property type="interactions" value="60"/>
</dbReference>
<evidence type="ECO:0000256" key="6">
    <source>
        <dbReference type="ARBA" id="ARBA00022900"/>
    </source>
</evidence>
<dbReference type="EMBL" id="JH000001">
    <property type="protein sequence ID" value="EGV95075.1"/>
    <property type="molecule type" value="Genomic_DNA"/>
</dbReference>
<dbReference type="PROSITE" id="PS51468">
    <property type="entry name" value="VIT"/>
    <property type="match status" value="1"/>
</dbReference>
<sequence>MQRLTCVLIWLFLLGGQAFEIPINEYSERSLPEESGETTDDVDQVTLYSYKVQSTITSRMATTIIQSKLVNNSPQSQSVVFDVQIPKGAFISNFTMTVNGITFTSTIREKTVGRALYSQARAKGKTAGWVRSRTLDMENFNTEVNIPPGAKVQFELHYQEMKWRKLGSYEHKIHLQPGRLAKHLEVNVWIVEPQGMRFLHVPDTFEGHFQGVPVISKGQQKAHVSFKPTVAQQRKCPNCTETAVDGELVVMYDVNREEKAGELEVFNGYFVHFFAPENLDPIPKNILFVIDVSGSMWGIKMKQTVEAMKTILEDLRTEDQFSVVDFNHNVRTWRNDLVSATKTQIADAKRYIEKIQPSGGELKLSKIQKNVKQNIQDNISLFSLGIGFDVDYDFLKRLSNENRGIAQRIYGNRDTSSQLKANTELVLETLSQMDDLEDFLSKDKHADPNFTKKLWAYLTINQLLAERSLAPTAAIKRKITKTILQMSLDHHIVTPLTAMVIENEAGDERMLADSPPQDHSCCSVENDPHFIIYLPKSQKNICFNIDSEPGKILSLVSDPESGILVNGQLIGAKKAENGKLRTYFGKLGFYFQKEDMKIEISTETITLSYGSSTTSLSWSDTAHLGNQRQVLITVKKGKSVTLALDKEMFFSVLLHRVWKKHPVNVDFLGIYIPPTNKFSPSAHGLLGQFMNEPNIHIFNERPGKDPEKPEASMEVKGHKLTVTRGLQKDYRTDIVFGTDVPCWFVHNSGKGFIDGHYKDYLVPQLYSFLKRP</sequence>
<feature type="domain" description="VIT" evidence="10">
    <location>
        <begin position="31"/>
        <end position="160"/>
    </location>
</feature>
<dbReference type="PANTHER" id="PTHR10338">
    <property type="entry name" value="INTER-ALPHA-TRYPSIN INHIBITOR HEAVY CHAIN FAMILY MEMBER"/>
    <property type="match status" value="1"/>
</dbReference>
<keyword evidence="5 8" id="KW-0732">Signal</keyword>
<dbReference type="STRING" id="10029.G3GR63"/>
<protein>
    <submittedName>
        <fullName evidence="11">Inter-alpha-trypsin inhibitor heavy chain H2</fullName>
    </submittedName>
</protein>
<dbReference type="Pfam" id="PF06668">
    <property type="entry name" value="ITI_HC_C"/>
    <property type="match status" value="1"/>
</dbReference>
<dbReference type="Proteomes" id="UP000001075">
    <property type="component" value="Unassembled WGS sequence"/>
</dbReference>
<dbReference type="InterPro" id="IPR036465">
    <property type="entry name" value="vWFA_dom_sf"/>
</dbReference>
<dbReference type="SMART" id="SM00327">
    <property type="entry name" value="VWA"/>
    <property type="match status" value="1"/>
</dbReference>
<dbReference type="InterPro" id="IPR013694">
    <property type="entry name" value="VIT"/>
</dbReference>
<reference evidence="12" key="1">
    <citation type="journal article" date="2011" name="Nat. Biotechnol.">
        <title>The genomic sequence of the Chinese hamster ovary (CHO)-K1 cell line.</title>
        <authorList>
            <person name="Xu X."/>
            <person name="Nagarajan H."/>
            <person name="Lewis N.E."/>
            <person name="Pan S."/>
            <person name="Cai Z."/>
            <person name="Liu X."/>
            <person name="Chen W."/>
            <person name="Xie M."/>
            <person name="Wang W."/>
            <person name="Hammond S."/>
            <person name="Andersen M.R."/>
            <person name="Neff N."/>
            <person name="Passarelli B."/>
            <person name="Koh W."/>
            <person name="Fan H.C."/>
            <person name="Wang J."/>
            <person name="Gui Y."/>
            <person name="Lee K.H."/>
            <person name="Betenbaugh M.J."/>
            <person name="Quake S.R."/>
            <person name="Famili I."/>
            <person name="Palsson B.O."/>
            <person name="Wang J."/>
        </authorList>
    </citation>
    <scope>NUCLEOTIDE SEQUENCE [LARGE SCALE GENOMIC DNA]</scope>
    <source>
        <strain evidence="12">CHO K1 cell line</strain>
    </source>
</reference>
<dbReference type="PANTHER" id="PTHR10338:SF14">
    <property type="entry name" value="INTER-ALPHA-TRYPSIN INHIBITOR HEAVY CHAIN H2"/>
    <property type="match status" value="1"/>
</dbReference>
<proteinExistence type="inferred from homology"/>
<dbReference type="InterPro" id="IPR010600">
    <property type="entry name" value="ITI_HC_C"/>
</dbReference>
<dbReference type="SMART" id="SM00609">
    <property type="entry name" value="VIT"/>
    <property type="match status" value="1"/>
</dbReference>
<keyword evidence="4" id="KW-0646">Protease inhibitor</keyword>
<evidence type="ECO:0000256" key="8">
    <source>
        <dbReference type="SAM" id="SignalP"/>
    </source>
</evidence>
<name>G3GR63_CRIGR</name>
<dbReference type="Pfam" id="PF13768">
    <property type="entry name" value="VWA_3"/>
    <property type="match status" value="1"/>
</dbReference>
<feature type="signal peptide" evidence="8">
    <location>
        <begin position="1"/>
        <end position="18"/>
    </location>
</feature>
<dbReference type="SUPFAM" id="SSF53300">
    <property type="entry name" value="vWA-like"/>
    <property type="match status" value="1"/>
</dbReference>
<evidence type="ECO:0000256" key="1">
    <source>
        <dbReference type="ARBA" id="ARBA00004613"/>
    </source>
</evidence>
<gene>
    <name evidence="11" type="ORF">I79_000006</name>
</gene>
<dbReference type="InParanoid" id="G3GR63"/>
<dbReference type="GO" id="GO:0030212">
    <property type="term" value="P:hyaluronan metabolic process"/>
    <property type="evidence" value="ECO:0007669"/>
    <property type="project" value="InterPro"/>
</dbReference>
<comment type="subcellular location">
    <subcellularLocation>
        <location evidence="1">Secreted</location>
    </subcellularLocation>
</comment>
<evidence type="ECO:0000256" key="2">
    <source>
        <dbReference type="ARBA" id="ARBA00010158"/>
    </source>
</evidence>
<keyword evidence="6" id="KW-0722">Serine protease inhibitor</keyword>
<dbReference type="InterPro" id="IPR002035">
    <property type="entry name" value="VWF_A"/>
</dbReference>
<dbReference type="Gene3D" id="3.40.50.410">
    <property type="entry name" value="von Willebrand factor, type A domain"/>
    <property type="match status" value="1"/>
</dbReference>
<dbReference type="AlphaFoldDB" id="G3GR63"/>
<dbReference type="GO" id="GO:0004867">
    <property type="term" value="F:serine-type endopeptidase inhibitor activity"/>
    <property type="evidence" value="ECO:0007669"/>
    <property type="project" value="UniProtKB-KW"/>
</dbReference>
<comment type="similarity">
    <text evidence="2">Belongs to the ITIH family.</text>
</comment>
<evidence type="ECO:0000259" key="9">
    <source>
        <dbReference type="PROSITE" id="PS50234"/>
    </source>
</evidence>
<evidence type="ECO:0000313" key="11">
    <source>
        <dbReference type="EMBL" id="EGV95075.1"/>
    </source>
</evidence>
<dbReference type="InterPro" id="IPR050934">
    <property type="entry name" value="ITIH"/>
</dbReference>
<evidence type="ECO:0000256" key="7">
    <source>
        <dbReference type="ARBA" id="ARBA00023180"/>
    </source>
</evidence>
<evidence type="ECO:0000259" key="10">
    <source>
        <dbReference type="PROSITE" id="PS51468"/>
    </source>
</evidence>
<feature type="domain" description="VWFA" evidence="9">
    <location>
        <begin position="358"/>
        <end position="430"/>
    </location>
</feature>
<evidence type="ECO:0000256" key="4">
    <source>
        <dbReference type="ARBA" id="ARBA00022690"/>
    </source>
</evidence>
<accession>G3GR63</accession>
<dbReference type="GO" id="GO:0005576">
    <property type="term" value="C:extracellular region"/>
    <property type="evidence" value="ECO:0007669"/>
    <property type="project" value="UniProtKB-SubCell"/>
</dbReference>
<organism evidence="11 12">
    <name type="scientific">Cricetulus griseus</name>
    <name type="common">Chinese hamster</name>
    <name type="synonym">Cricetulus barabensis griseus</name>
    <dbReference type="NCBI Taxonomy" id="10029"/>
    <lineage>
        <taxon>Eukaryota</taxon>
        <taxon>Metazoa</taxon>
        <taxon>Chordata</taxon>
        <taxon>Craniata</taxon>
        <taxon>Vertebrata</taxon>
        <taxon>Euteleostomi</taxon>
        <taxon>Mammalia</taxon>
        <taxon>Eutheria</taxon>
        <taxon>Euarchontoglires</taxon>
        <taxon>Glires</taxon>
        <taxon>Rodentia</taxon>
        <taxon>Myomorpha</taxon>
        <taxon>Muroidea</taxon>
        <taxon>Cricetidae</taxon>
        <taxon>Cricetinae</taxon>
        <taxon>Cricetulus</taxon>
    </lineage>
</organism>
<dbReference type="PROSITE" id="PS50234">
    <property type="entry name" value="VWFA"/>
    <property type="match status" value="2"/>
</dbReference>
<evidence type="ECO:0000313" key="12">
    <source>
        <dbReference type="Proteomes" id="UP000001075"/>
    </source>
</evidence>
<feature type="chain" id="PRO_5003443655" evidence="8">
    <location>
        <begin position="19"/>
        <end position="772"/>
    </location>
</feature>